<dbReference type="InterPro" id="IPR011059">
    <property type="entry name" value="Metal-dep_hydrolase_composite"/>
</dbReference>
<dbReference type="EMBL" id="LFJN01000014">
    <property type="protein sequence ID" value="KPI39600.1"/>
    <property type="molecule type" value="Genomic_DNA"/>
</dbReference>
<dbReference type="STRING" id="1664694.A0A0N1HPE7"/>
<dbReference type="VEuPathDB" id="FungiDB:AB675_3558"/>
<dbReference type="GeneID" id="28735498"/>
<dbReference type="InterPro" id="IPR032466">
    <property type="entry name" value="Metal_Hydrolase"/>
</dbReference>
<keyword evidence="3" id="KW-1185">Reference proteome</keyword>
<evidence type="ECO:0000313" key="2">
    <source>
        <dbReference type="EMBL" id="KPI39600.1"/>
    </source>
</evidence>
<name>A0A0N1HPE7_9EURO</name>
<dbReference type="InterPro" id="IPR013108">
    <property type="entry name" value="Amidohydro_3"/>
</dbReference>
<dbReference type="RefSeq" id="XP_017999563.1">
    <property type="nucleotide sequence ID" value="XM_018143618.1"/>
</dbReference>
<dbReference type="PANTHER" id="PTHR22642">
    <property type="entry name" value="IMIDAZOLONEPROPIONASE"/>
    <property type="match status" value="1"/>
</dbReference>
<reference evidence="2 3" key="1">
    <citation type="submission" date="2015-06" db="EMBL/GenBank/DDBJ databases">
        <title>Draft genome of the ant-associated black yeast Phialophora attae CBS 131958.</title>
        <authorList>
            <person name="Moreno L.F."/>
            <person name="Stielow B.J."/>
            <person name="de Hoog S."/>
            <person name="Vicente V.A."/>
            <person name="Weiss V.A."/>
            <person name="de Vries M."/>
            <person name="Cruz L.M."/>
            <person name="Souza E.M."/>
        </authorList>
    </citation>
    <scope>NUCLEOTIDE SEQUENCE [LARGE SCALE GENOMIC DNA]</scope>
    <source>
        <strain evidence="2 3">CBS 131958</strain>
    </source>
</reference>
<gene>
    <name evidence="2" type="ORF">AB675_3558</name>
</gene>
<protein>
    <submittedName>
        <fullName evidence="2">N-substituted formamide deformylase</fullName>
    </submittedName>
</protein>
<sequence>MPPKAVAYHSGNVYTVSSSQPHAEAFIVGEDGSFLTIGSDAEVLAIAQRDGLATYNLDGAFVMPGIHDAHVHLLWAGMISLSSRSLGMGVTSHDLPEKLKSCSCHCTGAYGDWIVGDTLAIEEFDREHLDKIYPDTPVAVRGAVGHSMLMNTAAMKKAGYDENEPDQSAHLYMRRPDGTLTGEVAENAQEKVFFSMPRPDPEHVKRAVMTSVRKLHECGVTSVQEASASKTELIALQQLDNAALLKMNVAAHIAVRPTWLHGEQEDIIADTLEKAETYRTPHVATNFAKFILDGVPISPIMTQAGLTSDGEVVKCKILAPDFLELARPLDRKGMTIKSHATGVGSVRFCLDRYEQLRRENPNGPRHEVAHCNAVRDDDRSRFRRLDVTAEMSPANLFAVQNIAIPDGLADWNFANMLDVGAHVTIGTDLYDQPDADLFGPCMTVMESVLKSKMVRAESEQERKREAAGLILRMLTLSGAEAVGREAFVGSIEVGKWANFVVVSKDLAKGEFEGARVMQTWFEGGCVFRRDTQNAREDAEASA</sequence>
<dbReference type="Proteomes" id="UP000038010">
    <property type="component" value="Unassembled WGS sequence"/>
</dbReference>
<dbReference type="SUPFAM" id="SSF51556">
    <property type="entry name" value="Metallo-dependent hydrolases"/>
    <property type="match status" value="1"/>
</dbReference>
<dbReference type="AlphaFoldDB" id="A0A0N1HPE7"/>
<dbReference type="Gene3D" id="3.10.310.70">
    <property type="match status" value="1"/>
</dbReference>
<accession>A0A0N1HPE7</accession>
<dbReference type="PANTHER" id="PTHR22642:SF2">
    <property type="entry name" value="PROTEIN LONG AFTER FAR-RED 3"/>
    <property type="match status" value="1"/>
</dbReference>
<evidence type="ECO:0000259" key="1">
    <source>
        <dbReference type="Pfam" id="PF07969"/>
    </source>
</evidence>
<proteinExistence type="predicted"/>
<evidence type="ECO:0000313" key="3">
    <source>
        <dbReference type="Proteomes" id="UP000038010"/>
    </source>
</evidence>
<dbReference type="OrthoDB" id="194468at2759"/>
<organism evidence="2 3">
    <name type="scientific">Cyphellophora attinorum</name>
    <dbReference type="NCBI Taxonomy" id="1664694"/>
    <lineage>
        <taxon>Eukaryota</taxon>
        <taxon>Fungi</taxon>
        <taxon>Dikarya</taxon>
        <taxon>Ascomycota</taxon>
        <taxon>Pezizomycotina</taxon>
        <taxon>Eurotiomycetes</taxon>
        <taxon>Chaetothyriomycetidae</taxon>
        <taxon>Chaetothyriales</taxon>
        <taxon>Cyphellophoraceae</taxon>
        <taxon>Cyphellophora</taxon>
    </lineage>
</organism>
<comment type="caution">
    <text evidence="2">The sequence shown here is derived from an EMBL/GenBank/DDBJ whole genome shotgun (WGS) entry which is preliminary data.</text>
</comment>
<feature type="domain" description="Amidohydrolase 3" evidence="1">
    <location>
        <begin position="54"/>
        <end position="527"/>
    </location>
</feature>
<dbReference type="Gene3D" id="3.20.20.140">
    <property type="entry name" value="Metal-dependent hydrolases"/>
    <property type="match status" value="1"/>
</dbReference>
<dbReference type="Gene3D" id="2.30.40.10">
    <property type="entry name" value="Urease, subunit C, domain 1"/>
    <property type="match status" value="1"/>
</dbReference>
<dbReference type="Pfam" id="PF07969">
    <property type="entry name" value="Amidohydro_3"/>
    <property type="match status" value="1"/>
</dbReference>
<dbReference type="GO" id="GO:0016810">
    <property type="term" value="F:hydrolase activity, acting on carbon-nitrogen (but not peptide) bonds"/>
    <property type="evidence" value="ECO:0007669"/>
    <property type="project" value="InterPro"/>
</dbReference>
<dbReference type="SUPFAM" id="SSF51338">
    <property type="entry name" value="Composite domain of metallo-dependent hydrolases"/>
    <property type="match status" value="1"/>
</dbReference>